<evidence type="ECO:0000259" key="2">
    <source>
        <dbReference type="SMART" id="SM00014"/>
    </source>
</evidence>
<dbReference type="SUPFAM" id="SSF48317">
    <property type="entry name" value="Acid phosphatase/Vanadium-dependent haloperoxidase"/>
    <property type="match status" value="1"/>
</dbReference>
<evidence type="ECO:0000313" key="4">
    <source>
        <dbReference type="Proteomes" id="UP000178162"/>
    </source>
</evidence>
<dbReference type="InterPro" id="IPR036938">
    <property type="entry name" value="PAP2/HPO_sf"/>
</dbReference>
<proteinExistence type="predicted"/>
<dbReference type="SMART" id="SM00014">
    <property type="entry name" value="acidPPc"/>
    <property type="match status" value="1"/>
</dbReference>
<dbReference type="Proteomes" id="UP000178162">
    <property type="component" value="Unassembled WGS sequence"/>
</dbReference>
<feature type="transmembrane region" description="Helical" evidence="1">
    <location>
        <begin position="65"/>
        <end position="88"/>
    </location>
</feature>
<feature type="domain" description="Phosphatidic acid phosphatase type 2/haloperoxidase" evidence="2">
    <location>
        <begin position="65"/>
        <end position="173"/>
    </location>
</feature>
<accession>A0A1G1WAY5</accession>
<dbReference type="Pfam" id="PF01569">
    <property type="entry name" value="PAP2"/>
    <property type="match status" value="1"/>
</dbReference>
<reference evidence="3 4" key="1">
    <citation type="journal article" date="2016" name="Nat. Commun.">
        <title>Thousands of microbial genomes shed light on interconnected biogeochemical processes in an aquifer system.</title>
        <authorList>
            <person name="Anantharaman K."/>
            <person name="Brown C.T."/>
            <person name="Hug L.A."/>
            <person name="Sharon I."/>
            <person name="Castelle C.J."/>
            <person name="Probst A.J."/>
            <person name="Thomas B.C."/>
            <person name="Singh A."/>
            <person name="Wilkins M.J."/>
            <person name="Karaoz U."/>
            <person name="Brodie E.L."/>
            <person name="Williams K.H."/>
            <person name="Hubbard S.S."/>
            <person name="Banfield J.F."/>
        </authorList>
    </citation>
    <scope>NUCLEOTIDE SEQUENCE [LARGE SCALE GENOMIC DNA]</scope>
</reference>
<feature type="transmembrane region" description="Helical" evidence="1">
    <location>
        <begin position="134"/>
        <end position="152"/>
    </location>
</feature>
<evidence type="ECO:0000313" key="3">
    <source>
        <dbReference type="EMBL" id="OGY24835.1"/>
    </source>
</evidence>
<keyword evidence="1" id="KW-0812">Transmembrane</keyword>
<comment type="caution">
    <text evidence="3">The sequence shown here is derived from an EMBL/GenBank/DDBJ whole genome shotgun (WGS) entry which is preliminary data.</text>
</comment>
<dbReference type="PANTHER" id="PTHR14969">
    <property type="entry name" value="SPHINGOSINE-1-PHOSPHATE PHOSPHOHYDROLASE"/>
    <property type="match status" value="1"/>
</dbReference>
<dbReference type="PANTHER" id="PTHR14969:SF13">
    <property type="entry name" value="AT30094P"/>
    <property type="match status" value="1"/>
</dbReference>
<name>A0A1G1WAY5_9BACT</name>
<dbReference type="Gene3D" id="1.20.144.10">
    <property type="entry name" value="Phosphatidic acid phosphatase type 2/haloperoxidase"/>
    <property type="match status" value="1"/>
</dbReference>
<dbReference type="STRING" id="1802595.A2134_01555"/>
<organism evidence="3 4">
    <name type="scientific">Candidatus Woykebacteria bacterium RBG_16_39_9b</name>
    <dbReference type="NCBI Taxonomy" id="1802595"/>
    <lineage>
        <taxon>Bacteria</taxon>
        <taxon>Candidatus Woykeibacteriota</taxon>
    </lineage>
</organism>
<dbReference type="InterPro" id="IPR000326">
    <property type="entry name" value="PAP2/HPO"/>
</dbReference>
<feature type="transmembrane region" description="Helical" evidence="1">
    <location>
        <begin position="37"/>
        <end position="53"/>
    </location>
</feature>
<keyword evidence="1" id="KW-0472">Membrane</keyword>
<dbReference type="EMBL" id="MHCR01000031">
    <property type="protein sequence ID" value="OGY24835.1"/>
    <property type="molecule type" value="Genomic_DNA"/>
</dbReference>
<protein>
    <recommendedName>
        <fullName evidence="2">Phosphatidic acid phosphatase type 2/haloperoxidase domain-containing protein</fullName>
    </recommendedName>
</protein>
<keyword evidence="1" id="KW-1133">Transmembrane helix</keyword>
<dbReference type="AlphaFoldDB" id="A0A1G1WAY5"/>
<gene>
    <name evidence="3" type="ORF">A2134_01555</name>
</gene>
<evidence type="ECO:0000256" key="1">
    <source>
        <dbReference type="SAM" id="Phobius"/>
    </source>
</evidence>
<feature type="transmembrane region" description="Helical" evidence="1">
    <location>
        <begin position="158"/>
        <end position="179"/>
    </location>
</feature>
<sequence length="196" mass="21703">MFNLISGIDKTVFLSINQFAGVSPNFDRFIGLLVNEYFIPVSLSLILFGFWFFKNGESRLKNKKAAILAFISIIMVNLAINLIDLFFQRPRPFDIMTVNLLYYKPVDPSFPSNPAAVGFALATPIFWANKKFGIISVALAVLFAVSRVVAGVQYPLDILAGASLGIASFFLVLKADFLIDPLFNLSLKIARNLNLA</sequence>